<reference evidence="1" key="1">
    <citation type="submission" date="2018-06" db="EMBL/GenBank/DDBJ databases">
        <authorList>
            <person name="Zhirakovskaya E."/>
        </authorList>
    </citation>
    <scope>NUCLEOTIDE SEQUENCE</scope>
</reference>
<dbReference type="EMBL" id="UOEP01000185">
    <property type="protein sequence ID" value="VAW23062.1"/>
    <property type="molecule type" value="Genomic_DNA"/>
</dbReference>
<organism evidence="1">
    <name type="scientific">hydrothermal vent metagenome</name>
    <dbReference type="NCBI Taxonomy" id="652676"/>
    <lineage>
        <taxon>unclassified sequences</taxon>
        <taxon>metagenomes</taxon>
        <taxon>ecological metagenomes</taxon>
    </lineage>
</organism>
<gene>
    <name evidence="1" type="ORF">MNBD_BACTEROID01-2442</name>
</gene>
<evidence type="ECO:0000313" key="1">
    <source>
        <dbReference type="EMBL" id="VAW23062.1"/>
    </source>
</evidence>
<proteinExistence type="predicted"/>
<accession>A0A3B0U9B1</accession>
<name>A0A3B0U9B1_9ZZZZ</name>
<sequence>MKQVAVPNWDTSVEVLVKQIIGDCGLVERPLISTA</sequence>
<protein>
    <submittedName>
        <fullName evidence="1">Uncharacterized protein</fullName>
    </submittedName>
</protein>
<dbReference type="AlphaFoldDB" id="A0A3B0U9B1"/>